<dbReference type="EMBL" id="QTSX02005391">
    <property type="protein sequence ID" value="KAJ9059805.1"/>
    <property type="molecule type" value="Genomic_DNA"/>
</dbReference>
<keyword evidence="1" id="KW-0396">Initiation factor</keyword>
<proteinExistence type="predicted"/>
<evidence type="ECO:0000313" key="1">
    <source>
        <dbReference type="EMBL" id="KAJ9059805.1"/>
    </source>
</evidence>
<accession>A0ACC2SBW8</accession>
<organism evidence="1 2">
    <name type="scientific">Entomophthora muscae</name>
    <dbReference type="NCBI Taxonomy" id="34485"/>
    <lineage>
        <taxon>Eukaryota</taxon>
        <taxon>Fungi</taxon>
        <taxon>Fungi incertae sedis</taxon>
        <taxon>Zoopagomycota</taxon>
        <taxon>Entomophthoromycotina</taxon>
        <taxon>Entomophthoromycetes</taxon>
        <taxon>Entomophthorales</taxon>
        <taxon>Entomophthoraceae</taxon>
        <taxon>Entomophthora</taxon>
    </lineage>
</organism>
<dbReference type="Proteomes" id="UP001165960">
    <property type="component" value="Unassembled WGS sequence"/>
</dbReference>
<protein>
    <submittedName>
        <fullName evidence="1">Eukaryotic translation initiation factor 4B</fullName>
    </submittedName>
</protein>
<gene>
    <name evidence="1" type="primary">TIF3_3</name>
    <name evidence="1" type="ORF">DSO57_1037730</name>
</gene>
<keyword evidence="2" id="KW-1185">Reference proteome</keyword>
<name>A0ACC2SBW8_9FUNG</name>
<comment type="caution">
    <text evidence="1">The sequence shown here is derived from an EMBL/GenBank/DDBJ whole genome shotgun (WGS) entry which is preliminary data.</text>
</comment>
<evidence type="ECO:0000313" key="2">
    <source>
        <dbReference type="Proteomes" id="UP001165960"/>
    </source>
</evidence>
<sequence length="266" mass="28778">MSKGKKKNTKMSLTDFLGGPAAVATSWADDVELPTAPAASGDGSRSGGYGGRGDDARPRPEDIPTRGPFTSYVGNLPFDVSEDDIQAFFSGCNVLSVRIPMNHDSQRPKGYCYVEFKDRDSLIKGLDCHGKDLRGRSLRINLAEQRESDDKTSGNWRRQGGSSHESDAPKPADTSSSWRRTGPPPPRENGFAPLSSDRFGRDGQEVRGPKISQADNVSSWRSSGTPRAPTAAFESKRNDSAAPASNSAPTGERKRLVLQPRSKPLE</sequence>
<keyword evidence="1" id="KW-0648">Protein biosynthesis</keyword>
<reference evidence="1" key="1">
    <citation type="submission" date="2022-04" db="EMBL/GenBank/DDBJ databases">
        <title>Genome of the entomopathogenic fungus Entomophthora muscae.</title>
        <authorList>
            <person name="Elya C."/>
            <person name="Lovett B.R."/>
            <person name="Lee E."/>
            <person name="Macias A.M."/>
            <person name="Hajek A.E."/>
            <person name="De Bivort B.L."/>
            <person name="Kasson M.T."/>
            <person name="De Fine Licht H.H."/>
            <person name="Stajich J.E."/>
        </authorList>
    </citation>
    <scope>NUCLEOTIDE SEQUENCE</scope>
    <source>
        <strain evidence="1">Berkeley</strain>
    </source>
</reference>